<dbReference type="GeneID" id="20814730"/>
<sequence>MDYNLKPRTSQSSGQLFIETDVPGMLAAYSLAVHHYGSVLVPTVKLIKRDVATVLKLEKELATQRVLHRLRAVVPQTKAVQSNIPPRSAKCQQCHRSRCWFRSHRICVLCGEVR</sequence>
<protein>
    <submittedName>
        <fullName evidence="1">Uncharacterized protein</fullName>
    </submittedName>
</protein>
<proteinExistence type="predicted"/>
<dbReference type="EMBL" id="KI913155">
    <property type="protein sequence ID" value="ETV72273.1"/>
    <property type="molecule type" value="Genomic_DNA"/>
</dbReference>
<dbReference type="AlphaFoldDB" id="W4G012"/>
<organism evidence="1">
    <name type="scientific">Aphanomyces astaci</name>
    <name type="common">Crayfish plague agent</name>
    <dbReference type="NCBI Taxonomy" id="112090"/>
    <lineage>
        <taxon>Eukaryota</taxon>
        <taxon>Sar</taxon>
        <taxon>Stramenopiles</taxon>
        <taxon>Oomycota</taxon>
        <taxon>Saprolegniomycetes</taxon>
        <taxon>Saprolegniales</taxon>
        <taxon>Verrucalvaceae</taxon>
        <taxon>Aphanomyces</taxon>
    </lineage>
</organism>
<accession>W4G012</accession>
<reference evidence="1" key="1">
    <citation type="submission" date="2013-12" db="EMBL/GenBank/DDBJ databases">
        <title>The Genome Sequence of Aphanomyces astaci APO3.</title>
        <authorList>
            <consortium name="The Broad Institute Genomics Platform"/>
            <person name="Russ C."/>
            <person name="Tyler B."/>
            <person name="van West P."/>
            <person name="Dieguez-Uribeondo J."/>
            <person name="Young S.K."/>
            <person name="Zeng Q."/>
            <person name="Gargeya S."/>
            <person name="Fitzgerald M."/>
            <person name="Abouelleil A."/>
            <person name="Alvarado L."/>
            <person name="Chapman S.B."/>
            <person name="Gainer-Dewar J."/>
            <person name="Goldberg J."/>
            <person name="Griggs A."/>
            <person name="Gujja S."/>
            <person name="Hansen M."/>
            <person name="Howarth C."/>
            <person name="Imamovic A."/>
            <person name="Ireland A."/>
            <person name="Larimer J."/>
            <person name="McCowan C."/>
            <person name="Murphy C."/>
            <person name="Pearson M."/>
            <person name="Poon T.W."/>
            <person name="Priest M."/>
            <person name="Roberts A."/>
            <person name="Saif S."/>
            <person name="Shea T."/>
            <person name="Sykes S."/>
            <person name="Wortman J."/>
            <person name="Nusbaum C."/>
            <person name="Birren B."/>
        </authorList>
    </citation>
    <scope>NUCLEOTIDE SEQUENCE [LARGE SCALE GENOMIC DNA]</scope>
    <source>
        <strain evidence="1">APO3</strain>
    </source>
</reference>
<evidence type="ECO:0000313" key="1">
    <source>
        <dbReference type="EMBL" id="ETV72273.1"/>
    </source>
</evidence>
<dbReference type="RefSeq" id="XP_009838341.1">
    <property type="nucleotide sequence ID" value="XM_009840039.1"/>
</dbReference>
<name>W4G012_APHAT</name>
<gene>
    <name evidence="1" type="ORF">H257_12734</name>
</gene>
<dbReference type="VEuPathDB" id="FungiDB:H257_12734"/>